<dbReference type="KEGG" id="dhy:DESAM_22766"/>
<dbReference type="Proteomes" id="UP000010808">
    <property type="component" value="Chromosome"/>
</dbReference>
<dbReference type="InterPro" id="IPR007197">
    <property type="entry name" value="rSAM"/>
</dbReference>
<dbReference type="EMBL" id="FO203522">
    <property type="protein sequence ID" value="CCO25033.1"/>
    <property type="molecule type" value="Genomic_DNA"/>
</dbReference>
<dbReference type="InterPro" id="IPR058240">
    <property type="entry name" value="rSAM_sf"/>
</dbReference>
<keyword evidence="5" id="KW-0408">Iron</keyword>
<dbReference type="SFLD" id="SFLDF00319">
    <property type="entry name" value="Fe_hydrogenase_maturase_(HydG"/>
    <property type="match status" value="1"/>
</dbReference>
<dbReference type="InterPro" id="IPR010722">
    <property type="entry name" value="BATS_dom"/>
</dbReference>
<evidence type="ECO:0000256" key="6">
    <source>
        <dbReference type="ARBA" id="ARBA00023014"/>
    </source>
</evidence>
<keyword evidence="6" id="KW-0411">Iron-sulfur</keyword>
<dbReference type="InterPro" id="IPR013785">
    <property type="entry name" value="Aldolase_TIM"/>
</dbReference>
<dbReference type="AlphaFoldDB" id="L0RE15"/>
<dbReference type="GO" id="GO:0051539">
    <property type="term" value="F:4 iron, 4 sulfur cluster binding"/>
    <property type="evidence" value="ECO:0007669"/>
    <property type="project" value="UniProtKB-KW"/>
</dbReference>
<dbReference type="SFLD" id="SFLDG01081">
    <property type="entry name" value="cleavage_of_the_Ca-Cb_bond_in"/>
    <property type="match status" value="1"/>
</dbReference>
<keyword evidence="3" id="KW-0949">S-adenosyl-L-methionine</keyword>
<evidence type="ECO:0000313" key="9">
    <source>
        <dbReference type="Proteomes" id="UP000010808"/>
    </source>
</evidence>
<keyword evidence="9" id="KW-1185">Reference proteome</keyword>
<accession>L0RE15</accession>
<proteinExistence type="predicted"/>
<keyword evidence="4" id="KW-0479">Metal-binding</keyword>
<comment type="cofactor">
    <cofactor evidence="1">
        <name>[4Fe-4S] cluster</name>
        <dbReference type="ChEBI" id="CHEBI:49883"/>
    </cofactor>
</comment>
<dbReference type="PANTHER" id="PTHR43583:SF2">
    <property type="entry name" value="THIAZOLE BIOSYNTHESIS PROTEIN"/>
    <property type="match status" value="1"/>
</dbReference>
<dbReference type="InterPro" id="IPR034428">
    <property type="entry name" value="ThiH/NoCL/HydG-like"/>
</dbReference>
<evidence type="ECO:0000256" key="3">
    <source>
        <dbReference type="ARBA" id="ARBA00022691"/>
    </source>
</evidence>
<evidence type="ECO:0000256" key="4">
    <source>
        <dbReference type="ARBA" id="ARBA00022723"/>
    </source>
</evidence>
<organism evidence="8 9">
    <name type="scientific">Maridesulfovibrio hydrothermalis AM13 = DSM 14728</name>
    <dbReference type="NCBI Taxonomy" id="1121451"/>
    <lineage>
        <taxon>Bacteria</taxon>
        <taxon>Pseudomonadati</taxon>
        <taxon>Thermodesulfobacteriota</taxon>
        <taxon>Desulfovibrionia</taxon>
        <taxon>Desulfovibrionales</taxon>
        <taxon>Desulfovibrionaceae</taxon>
        <taxon>Maridesulfovibrio</taxon>
    </lineage>
</organism>
<dbReference type="Gene3D" id="3.20.20.70">
    <property type="entry name" value="Aldolase class I"/>
    <property type="match status" value="1"/>
</dbReference>
<name>L0RE15_9BACT</name>
<dbReference type="InterPro" id="IPR024007">
    <property type="entry name" value="FeFe-hyd_mat_HydG"/>
</dbReference>
<dbReference type="Pfam" id="PF06968">
    <property type="entry name" value="BATS"/>
    <property type="match status" value="1"/>
</dbReference>
<dbReference type="eggNOG" id="COG0502">
    <property type="taxonomic scope" value="Bacteria"/>
</dbReference>
<keyword evidence="2" id="KW-0004">4Fe-4S</keyword>
<dbReference type="STRING" id="1121451.DESAM_22766"/>
<evidence type="ECO:0000256" key="2">
    <source>
        <dbReference type="ARBA" id="ARBA00022485"/>
    </source>
</evidence>
<dbReference type="NCBIfam" id="TIGR03955">
    <property type="entry name" value="rSAM_HydG"/>
    <property type="match status" value="1"/>
</dbReference>
<dbReference type="PATRIC" id="fig|1121451.3.peg.2977"/>
<dbReference type="GO" id="GO:0046872">
    <property type="term" value="F:metal ion binding"/>
    <property type="evidence" value="ECO:0007669"/>
    <property type="project" value="UniProtKB-KW"/>
</dbReference>
<evidence type="ECO:0000256" key="1">
    <source>
        <dbReference type="ARBA" id="ARBA00001966"/>
    </source>
</evidence>
<dbReference type="SMART" id="SM00876">
    <property type="entry name" value="BATS"/>
    <property type="match status" value="1"/>
</dbReference>
<dbReference type="PANTHER" id="PTHR43583">
    <property type="entry name" value="2-IMINOACETATE SYNTHASE"/>
    <property type="match status" value="1"/>
</dbReference>
<dbReference type="CDD" id="cd01335">
    <property type="entry name" value="Radical_SAM"/>
    <property type="match status" value="1"/>
</dbReference>
<evidence type="ECO:0000259" key="7">
    <source>
        <dbReference type="SMART" id="SM00876"/>
    </source>
</evidence>
<evidence type="ECO:0000256" key="5">
    <source>
        <dbReference type="ARBA" id="ARBA00023004"/>
    </source>
</evidence>
<dbReference type="SUPFAM" id="SSF102114">
    <property type="entry name" value="Radical SAM enzymes"/>
    <property type="match status" value="1"/>
</dbReference>
<feature type="domain" description="Biotin and thiamin synthesis-associated" evidence="7">
    <location>
        <begin position="277"/>
        <end position="387"/>
    </location>
</feature>
<dbReference type="HOGENOM" id="CLU_046249_0_0_7"/>
<protein>
    <submittedName>
        <fullName evidence="8">Biotin and thiamin synthesis associated</fullName>
    </submittedName>
</protein>
<dbReference type="SFLD" id="SFLDG01060">
    <property type="entry name" value="BATS_domain_containing"/>
    <property type="match status" value="1"/>
</dbReference>
<dbReference type="SFLD" id="SFLDS00029">
    <property type="entry name" value="Radical_SAM"/>
    <property type="match status" value="1"/>
</dbReference>
<dbReference type="GO" id="GO:0003824">
    <property type="term" value="F:catalytic activity"/>
    <property type="evidence" value="ECO:0007669"/>
    <property type="project" value="InterPro"/>
</dbReference>
<dbReference type="GO" id="GO:0042364">
    <property type="term" value="P:water-soluble vitamin biosynthetic process"/>
    <property type="evidence" value="ECO:0007669"/>
    <property type="project" value="UniProtKB-ARBA"/>
</dbReference>
<evidence type="ECO:0000313" key="8">
    <source>
        <dbReference type="EMBL" id="CCO25033.1"/>
    </source>
</evidence>
<dbReference type="GO" id="GO:0044272">
    <property type="term" value="P:sulfur compound biosynthetic process"/>
    <property type="evidence" value="ECO:0007669"/>
    <property type="project" value="UniProtKB-ARBA"/>
</dbReference>
<dbReference type="Pfam" id="PF04055">
    <property type="entry name" value="Radical_SAM"/>
    <property type="match status" value="1"/>
</dbReference>
<reference evidence="8 9" key="1">
    <citation type="submission" date="2012-10" db="EMBL/GenBank/DDBJ databases">
        <authorList>
            <person name="Genoscope - CEA"/>
        </authorList>
    </citation>
    <scope>NUCLEOTIDE SEQUENCE [LARGE SCALE GENOMIC DNA]</scope>
    <source>
        <strain evidence="9">AM13 / DSM 14728</strain>
    </source>
</reference>
<gene>
    <name evidence="8" type="ORF">DESAM_22766</name>
</gene>
<sequence length="476" mass="54128">MVMKQDSTLENGLESFIDEELIWSEIDKAINPDPSLVREVLAKAGERKGLTPFEAAVLLKNTDLEMDNEIFETAMKVKKGIYGNRLVLFAPLYITNECANQCEYCGFNARNKELERRTLTAEEIHKEVEVLEDIGHKRLLLVYGEHPKHGADWIAQTVRDVYSVTSSKSGEIRRVNVNCAPLDVEGFKKLHEVGIGTYQCFHETYHRASYDKYHTAGRKKDYLWRLHAMHRAMEAGIDDVGMGALFGLFDPVFEVMGLLYHAMQLEMDHGVGPHTISFPRLEPAQGSDIAFSPPYLASDHDFKKIVAVLRLAVPYTGLILTTRENADFRKELIKVGVSQLSAGSRTYPGAYSDPEFDRPDVQQFCVGDSRSLDETIRSIVGEHGYVPSWCTACYRLGRTGEHFMELAKTGFIQKFCLPNGLLTFKEYLEDYGTEETKKVGEELIRKELANYSDPERRNLLTDRLARMEKGERDLYL</sequence>